<dbReference type="Proteomes" id="UP000677218">
    <property type="component" value="Unassembled WGS sequence"/>
</dbReference>
<feature type="transmembrane region" description="Helical" evidence="2">
    <location>
        <begin position="266"/>
        <end position="290"/>
    </location>
</feature>
<gene>
    <name evidence="3" type="ORF">LCB40_05130</name>
</gene>
<feature type="transmembrane region" description="Helical" evidence="2">
    <location>
        <begin position="170"/>
        <end position="188"/>
    </location>
</feature>
<feature type="coiled-coil region" evidence="1">
    <location>
        <begin position="69"/>
        <end position="103"/>
    </location>
</feature>
<feature type="transmembrane region" description="Helical" evidence="2">
    <location>
        <begin position="302"/>
        <end position="323"/>
    </location>
</feature>
<evidence type="ECO:0000256" key="2">
    <source>
        <dbReference type="SAM" id="Phobius"/>
    </source>
</evidence>
<sequence>MGYIIFYLKRAFKSRLTWGLFFFVLLISFYSLYQNSNEGDQNSLQSQLQYQQKSLFKTIYVDKQSLRSAKKGSEKARRLTAELRESQKQEKEVRSLLRDLKDQNYTKPYQYEIKSLKNDMQEAKQDEKANADIIISGKAKIIYYRYLMQHNLADQGEDSPVQSWTFLIDFSQYILPIILSFTLTFILVENFSRRFKERIDIEGMFPAVSRFGANISQLLAGLVLTFALLAGFYLVIILITGVTGSFGSFDYPIRTYVNNHASRSQYVAAGTVLAKSLILQLLFLISLTQGVQLIVRLLKNNFAALFTSLLITVALPILPFLIVPMASWAQWLPTTYLFSTLTVTGNFGSQLNNAQLTFNHGVLMLSVVALVLLVFAFVLDKMGNIGRE</sequence>
<feature type="transmembrane region" description="Helical" evidence="2">
    <location>
        <begin position="16"/>
        <end position="33"/>
    </location>
</feature>
<feature type="transmembrane region" description="Helical" evidence="2">
    <location>
        <begin position="218"/>
        <end position="246"/>
    </location>
</feature>
<organism evidence="3 4">
    <name type="scientific">Lactobacillus corticis</name>
    <dbReference type="NCBI Taxonomy" id="2201249"/>
    <lineage>
        <taxon>Bacteria</taxon>
        <taxon>Bacillati</taxon>
        <taxon>Bacillota</taxon>
        <taxon>Bacilli</taxon>
        <taxon>Lactobacillales</taxon>
        <taxon>Lactobacillaceae</taxon>
        <taxon>Lactobacillus</taxon>
    </lineage>
</organism>
<proteinExistence type="predicted"/>
<keyword evidence="2" id="KW-1133">Transmembrane helix</keyword>
<evidence type="ECO:0000256" key="1">
    <source>
        <dbReference type="SAM" id="Coils"/>
    </source>
</evidence>
<accession>A0A916QI13</accession>
<comment type="caution">
    <text evidence="3">The sequence shown here is derived from an EMBL/GenBank/DDBJ whole genome shotgun (WGS) entry which is preliminary data.</text>
</comment>
<name>A0A916QI13_9LACO</name>
<reference evidence="3" key="1">
    <citation type="submission" date="2020-08" db="EMBL/GenBank/DDBJ databases">
        <title>Taxonomic study for Lactobacillus species isolated from hardwood bark.</title>
        <authorList>
            <person name="Tohno M."/>
            <person name="Tanizawa Y."/>
        </authorList>
    </citation>
    <scope>NUCLEOTIDE SEQUENCE</scope>
    <source>
        <strain evidence="3">B40</strain>
    </source>
</reference>
<keyword evidence="1" id="KW-0175">Coiled coil</keyword>
<dbReference type="AlphaFoldDB" id="A0A916QI13"/>
<protein>
    <submittedName>
        <fullName evidence="3">Uncharacterized protein</fullName>
    </submittedName>
</protein>
<evidence type="ECO:0000313" key="3">
    <source>
        <dbReference type="EMBL" id="GFZ26633.1"/>
    </source>
</evidence>
<dbReference type="EMBL" id="BMAY01000003">
    <property type="protein sequence ID" value="GFZ26633.1"/>
    <property type="molecule type" value="Genomic_DNA"/>
</dbReference>
<keyword evidence="4" id="KW-1185">Reference proteome</keyword>
<keyword evidence="2" id="KW-0472">Membrane</keyword>
<evidence type="ECO:0000313" key="4">
    <source>
        <dbReference type="Proteomes" id="UP000677218"/>
    </source>
</evidence>
<keyword evidence="2" id="KW-0812">Transmembrane</keyword>
<feature type="transmembrane region" description="Helical" evidence="2">
    <location>
        <begin position="358"/>
        <end position="379"/>
    </location>
</feature>